<evidence type="ECO:0000256" key="1">
    <source>
        <dbReference type="ARBA" id="ARBA00004651"/>
    </source>
</evidence>
<keyword evidence="5 6" id="KW-0472">Membrane</keyword>
<dbReference type="InterPro" id="IPR005495">
    <property type="entry name" value="LptG/LptF_permease"/>
</dbReference>
<reference evidence="12 13" key="2">
    <citation type="submission" date="2014-06" db="EMBL/GenBank/DDBJ databases">
        <authorList>
            <person name="Ju J."/>
            <person name="Zhang J."/>
        </authorList>
    </citation>
    <scope>NUCLEOTIDE SEQUENCE [LARGE SCALE GENOMIC DNA]</scope>
    <source>
        <strain evidence="9">DmW_045</strain>
        <strain evidence="10">DmW_048</strain>
    </source>
</reference>
<dbReference type="GO" id="GO:0055085">
    <property type="term" value="P:transmembrane transport"/>
    <property type="evidence" value="ECO:0007669"/>
    <property type="project" value="InterPro"/>
</dbReference>
<accession>A0A0D6NKP4</accession>
<dbReference type="Proteomes" id="UP000270034">
    <property type="component" value="Chromosome"/>
</dbReference>
<dbReference type="EMBL" id="BAMX01000017">
    <property type="protein sequence ID" value="GAN66173.1"/>
    <property type="molecule type" value="Genomic_DNA"/>
</dbReference>
<evidence type="ECO:0000256" key="2">
    <source>
        <dbReference type="ARBA" id="ARBA00022475"/>
    </source>
</evidence>
<dbReference type="Proteomes" id="UP000194999">
    <property type="component" value="Unassembled WGS sequence"/>
</dbReference>
<evidence type="ECO:0000256" key="5">
    <source>
        <dbReference type="ARBA" id="ARBA00023136"/>
    </source>
</evidence>
<feature type="transmembrane region" description="Helical" evidence="6">
    <location>
        <begin position="57"/>
        <end position="84"/>
    </location>
</feature>
<reference evidence="7 14" key="3">
    <citation type="submission" date="2018-02" db="EMBL/GenBank/DDBJ databases">
        <title>Acetobacter orientalis genome.</title>
        <authorList>
            <person name="Nakashima N."/>
            <person name="Tamura T."/>
        </authorList>
    </citation>
    <scope>NUCLEOTIDE SEQUENCE [LARGE SCALE GENOMIC DNA]</scope>
    <source>
        <strain evidence="7 14">FAN1</strain>
    </source>
</reference>
<proteinExistence type="predicted"/>
<dbReference type="EMBL" id="AP018515">
    <property type="protein sequence ID" value="BBC78881.1"/>
    <property type="molecule type" value="Genomic_DNA"/>
</dbReference>
<evidence type="ECO:0000313" key="11">
    <source>
        <dbReference type="Proteomes" id="UP000032670"/>
    </source>
</evidence>
<dbReference type="RefSeq" id="WP_048841220.1">
    <property type="nucleotide sequence ID" value="NZ_BAMX01000017.1"/>
</dbReference>
<sequence length="371" mass="40192">MVVSVTLSFYVARQFVFSVIAMIASLSGIVCLFDFIDLLRRVATKPNVSTNVVTEIAFLHIPHFTIEIIPFGILLGGIVCFWRLTRSSELIVARAAGISAWQFLAGPLACAMLIGGLSTTILSPISSAFYRRAEVLDQEYLRTDGGPLSFSSGSLWLRQADTEFDPHGVALLNARGVELDKQGVLRVRDISVFRLDSSNTLIVRIEAPTGYLGQHSWVFQNAQTVKPYEVLSQAKTIDFPTDLTVQRVQQSFSSPEALSFWALPSFITLLNHSGFSSIRHRIHFQSLLALPMLAGTMALVAAGFSMRSTRRGGVARMIGSGVAAGFLLFTVSKVAEQFGNSGALPAVLAAWAPTVAGLCLALSLLLHLEDG</sequence>
<evidence type="ECO:0000256" key="3">
    <source>
        <dbReference type="ARBA" id="ARBA00022692"/>
    </source>
</evidence>
<dbReference type="GO" id="GO:0043190">
    <property type="term" value="C:ATP-binding cassette (ABC) transporter complex"/>
    <property type="evidence" value="ECO:0007669"/>
    <property type="project" value="InterPro"/>
</dbReference>
<feature type="transmembrane region" description="Helical" evidence="6">
    <location>
        <begin position="287"/>
        <end position="306"/>
    </location>
</feature>
<evidence type="ECO:0000256" key="6">
    <source>
        <dbReference type="SAM" id="Phobius"/>
    </source>
</evidence>
<gene>
    <name evidence="8" type="ORF">Abor_017_029</name>
    <name evidence="7" type="ORF">AcetOrient_orf00771</name>
    <name evidence="9" type="ORF">HK12_06030</name>
    <name evidence="10" type="ORF">HK15_04800</name>
</gene>
<dbReference type="AlphaFoldDB" id="A0A252A6M6"/>
<dbReference type="Proteomes" id="UP000194639">
    <property type="component" value="Unassembled WGS sequence"/>
</dbReference>
<organism evidence="9 12">
    <name type="scientific">Acetobacter orientalis</name>
    <dbReference type="NCBI Taxonomy" id="146474"/>
    <lineage>
        <taxon>Bacteria</taxon>
        <taxon>Pseudomonadati</taxon>
        <taxon>Pseudomonadota</taxon>
        <taxon>Alphaproteobacteria</taxon>
        <taxon>Acetobacterales</taxon>
        <taxon>Acetobacteraceae</taxon>
        <taxon>Acetobacter</taxon>
    </lineage>
</organism>
<keyword evidence="2" id="KW-1003">Cell membrane</keyword>
<dbReference type="EMBL" id="JOOY01000021">
    <property type="protein sequence ID" value="OUJ02637.1"/>
    <property type="molecule type" value="Genomic_DNA"/>
</dbReference>
<dbReference type="Pfam" id="PF03739">
    <property type="entry name" value="LptF_LptG"/>
    <property type="match status" value="1"/>
</dbReference>
<feature type="transmembrane region" description="Helical" evidence="6">
    <location>
        <begin position="343"/>
        <end position="366"/>
    </location>
</feature>
<dbReference type="InterPro" id="IPR030923">
    <property type="entry name" value="LptG"/>
</dbReference>
<evidence type="ECO:0000313" key="14">
    <source>
        <dbReference type="Proteomes" id="UP000270034"/>
    </source>
</evidence>
<dbReference type="PANTHER" id="PTHR33529">
    <property type="entry name" value="SLR0882 PROTEIN-RELATED"/>
    <property type="match status" value="1"/>
</dbReference>
<dbReference type="EMBL" id="JOMO01000003">
    <property type="protein sequence ID" value="OUI85235.1"/>
    <property type="molecule type" value="Genomic_DNA"/>
</dbReference>
<protein>
    <submittedName>
        <fullName evidence="7 9">Transporter</fullName>
    </submittedName>
    <submittedName>
        <fullName evidence="8">Transporter YjgP/YjgQ</fullName>
    </submittedName>
</protein>
<feature type="transmembrane region" description="Helical" evidence="6">
    <location>
        <begin position="15"/>
        <end position="36"/>
    </location>
</feature>
<dbReference type="PANTHER" id="PTHR33529:SF2">
    <property type="entry name" value="LIPOPOLYSACCHARIDE EXPORT SYSTEM PERMEASE PROTEIN LPTG"/>
    <property type="match status" value="1"/>
</dbReference>
<comment type="subcellular location">
    <subcellularLocation>
        <location evidence="1">Cell membrane</location>
        <topology evidence="1">Multi-pass membrane protein</topology>
    </subcellularLocation>
</comment>
<keyword evidence="3 6" id="KW-0812">Transmembrane</keyword>
<accession>A0A252A6M6</accession>
<evidence type="ECO:0000313" key="9">
    <source>
        <dbReference type="EMBL" id="OUI85235.1"/>
    </source>
</evidence>
<dbReference type="STRING" id="1231341.Abor_017_029"/>
<dbReference type="Proteomes" id="UP000032670">
    <property type="component" value="Unassembled WGS sequence"/>
</dbReference>
<evidence type="ECO:0000313" key="12">
    <source>
        <dbReference type="Proteomes" id="UP000194639"/>
    </source>
</evidence>
<feature type="transmembrane region" description="Helical" evidence="6">
    <location>
        <begin position="104"/>
        <end position="122"/>
    </location>
</feature>
<evidence type="ECO:0000313" key="10">
    <source>
        <dbReference type="EMBL" id="OUJ02637.1"/>
    </source>
</evidence>
<evidence type="ECO:0000313" key="7">
    <source>
        <dbReference type="EMBL" id="BBC78881.1"/>
    </source>
</evidence>
<evidence type="ECO:0000313" key="13">
    <source>
        <dbReference type="Proteomes" id="UP000194999"/>
    </source>
</evidence>
<feature type="transmembrane region" description="Helical" evidence="6">
    <location>
        <begin position="313"/>
        <end position="331"/>
    </location>
</feature>
<evidence type="ECO:0000256" key="4">
    <source>
        <dbReference type="ARBA" id="ARBA00022989"/>
    </source>
</evidence>
<dbReference type="NCBIfam" id="TIGR04408">
    <property type="entry name" value="LptG_lptG"/>
    <property type="match status" value="1"/>
</dbReference>
<keyword evidence="11" id="KW-1185">Reference proteome</keyword>
<dbReference type="GO" id="GO:0015920">
    <property type="term" value="P:lipopolysaccharide transport"/>
    <property type="evidence" value="ECO:0007669"/>
    <property type="project" value="TreeGrafter"/>
</dbReference>
<dbReference type="KEGG" id="aot:AcetOri_orf00771"/>
<reference evidence="8 11" key="1">
    <citation type="submission" date="2012-11" db="EMBL/GenBank/DDBJ databases">
        <title>Whole genome sequence of Acetobacter orientalis 21F-2.</title>
        <authorList>
            <person name="Azuma Y."/>
            <person name="Higashiura N."/>
            <person name="Hirakawa H."/>
            <person name="Matsushita K."/>
        </authorList>
    </citation>
    <scope>NUCLEOTIDE SEQUENCE [LARGE SCALE GENOMIC DNA]</scope>
    <source>
        <strain evidence="8 11">21F-2</strain>
    </source>
</reference>
<keyword evidence="4 6" id="KW-1133">Transmembrane helix</keyword>
<dbReference type="GeneID" id="76204320"/>
<evidence type="ECO:0000313" key="8">
    <source>
        <dbReference type="EMBL" id="GAN66173.1"/>
    </source>
</evidence>
<name>A0A252A6M6_9PROT</name>